<accession>A0A225VJG2</accession>
<dbReference type="PANTHER" id="PTHR24276:SF98">
    <property type="entry name" value="FI18310P1-RELATED"/>
    <property type="match status" value="1"/>
</dbReference>
<keyword evidence="3" id="KW-0964">Secreted</keyword>
<evidence type="ECO:0000313" key="11">
    <source>
        <dbReference type="Proteomes" id="UP000198211"/>
    </source>
</evidence>
<dbReference type="PRINTS" id="PR00722">
    <property type="entry name" value="CHYMOTRYPSIN"/>
</dbReference>
<name>A0A225VJG2_9STRA</name>
<dbReference type="SUPFAM" id="SSF50494">
    <property type="entry name" value="Trypsin-like serine proteases"/>
    <property type="match status" value="1"/>
</dbReference>
<keyword evidence="6" id="KW-1015">Disulfide bond</keyword>
<dbReference type="PROSITE" id="PS00134">
    <property type="entry name" value="TRYPSIN_HIS"/>
    <property type="match status" value="1"/>
</dbReference>
<dbReference type="SMART" id="SM00020">
    <property type="entry name" value="Tryp_SPc"/>
    <property type="match status" value="1"/>
</dbReference>
<gene>
    <name evidence="10" type="ORF">PHMEG_00022690</name>
</gene>
<dbReference type="GO" id="GO:0005576">
    <property type="term" value="C:extracellular region"/>
    <property type="evidence" value="ECO:0007669"/>
    <property type="project" value="UniProtKB-SubCell"/>
</dbReference>
<feature type="domain" description="Peptidase S1" evidence="9">
    <location>
        <begin position="32"/>
        <end position="259"/>
    </location>
</feature>
<organism evidence="10 11">
    <name type="scientific">Phytophthora megakarya</name>
    <dbReference type="NCBI Taxonomy" id="4795"/>
    <lineage>
        <taxon>Eukaryota</taxon>
        <taxon>Sar</taxon>
        <taxon>Stramenopiles</taxon>
        <taxon>Oomycota</taxon>
        <taxon>Peronosporomycetes</taxon>
        <taxon>Peronosporales</taxon>
        <taxon>Peronosporaceae</taxon>
        <taxon>Phytophthora</taxon>
    </lineage>
</organism>
<dbReference type="InterPro" id="IPR018114">
    <property type="entry name" value="TRYPSIN_HIS"/>
</dbReference>
<comment type="subcellular location">
    <subcellularLocation>
        <location evidence="1">Secreted</location>
    </subcellularLocation>
</comment>
<comment type="caution">
    <text evidence="10">The sequence shown here is derived from an EMBL/GenBank/DDBJ whole genome shotgun (WGS) entry which is preliminary data.</text>
</comment>
<proteinExistence type="inferred from homology"/>
<evidence type="ECO:0000259" key="9">
    <source>
        <dbReference type="PROSITE" id="PS50240"/>
    </source>
</evidence>
<dbReference type="Pfam" id="PF00089">
    <property type="entry name" value="Trypsin"/>
    <property type="match status" value="1"/>
</dbReference>
<protein>
    <submittedName>
        <fullName evidence="10">Serine protease trypsin-like protein</fullName>
    </submittedName>
</protein>
<dbReference type="GO" id="GO:0004252">
    <property type="term" value="F:serine-type endopeptidase activity"/>
    <property type="evidence" value="ECO:0007669"/>
    <property type="project" value="InterPro"/>
</dbReference>
<evidence type="ECO:0000256" key="7">
    <source>
        <dbReference type="ARBA" id="ARBA00023180"/>
    </source>
</evidence>
<dbReference type="FunFam" id="2.40.10.10:FF:000156">
    <property type="entry name" value="MIP06385p"/>
    <property type="match status" value="1"/>
</dbReference>
<evidence type="ECO:0000256" key="6">
    <source>
        <dbReference type="ARBA" id="ARBA00023157"/>
    </source>
</evidence>
<keyword evidence="10" id="KW-0645">Protease</keyword>
<keyword evidence="4 8" id="KW-0732">Signal</keyword>
<evidence type="ECO:0000256" key="2">
    <source>
        <dbReference type="ARBA" id="ARBA00007664"/>
    </source>
</evidence>
<dbReference type="PANTHER" id="PTHR24276">
    <property type="entry name" value="POLYSERASE-RELATED"/>
    <property type="match status" value="1"/>
</dbReference>
<dbReference type="EMBL" id="NBNE01004531">
    <property type="protein sequence ID" value="OWZ05254.1"/>
    <property type="molecule type" value="Genomic_DNA"/>
</dbReference>
<dbReference type="GO" id="GO:0006508">
    <property type="term" value="P:proteolysis"/>
    <property type="evidence" value="ECO:0007669"/>
    <property type="project" value="UniProtKB-KW"/>
</dbReference>
<evidence type="ECO:0000256" key="5">
    <source>
        <dbReference type="ARBA" id="ARBA00023026"/>
    </source>
</evidence>
<keyword evidence="5" id="KW-0843">Virulence</keyword>
<dbReference type="OrthoDB" id="105698at2759"/>
<evidence type="ECO:0000256" key="1">
    <source>
        <dbReference type="ARBA" id="ARBA00004613"/>
    </source>
</evidence>
<sequence>MKLTIVSAISVAFMASASSVAAYEGHVERELIVGGEAVASGTKTYVAGLRVRRDSESFCGGTLITPTHVLTASHCIVYGPHWVSIGEHYKNGTEIGEQIKIVSIMSHPNFTGGVELSNDFSILELQKPSKFKPVKLAAADDSDFKPEKMATVMGWGVDAEANGTYMHELQRVDVPLVSDEACAAYITADSAMVCAGGVANYDACDQDSGGPLIVESAGAEDVLVGFVSWAKDNACGREDYYGVYARVSSARAWIETITSGSCLS</sequence>
<dbReference type="InterPro" id="IPR009003">
    <property type="entry name" value="Peptidase_S1_PA"/>
</dbReference>
<feature type="signal peptide" evidence="8">
    <location>
        <begin position="1"/>
        <end position="22"/>
    </location>
</feature>
<dbReference type="Gene3D" id="2.40.10.10">
    <property type="entry name" value="Trypsin-like serine proteases"/>
    <property type="match status" value="1"/>
</dbReference>
<evidence type="ECO:0000256" key="3">
    <source>
        <dbReference type="ARBA" id="ARBA00022525"/>
    </source>
</evidence>
<dbReference type="CDD" id="cd00190">
    <property type="entry name" value="Tryp_SPc"/>
    <property type="match status" value="1"/>
</dbReference>
<feature type="chain" id="PRO_5012533533" evidence="8">
    <location>
        <begin position="23"/>
        <end position="264"/>
    </location>
</feature>
<keyword evidence="10" id="KW-0378">Hydrolase</keyword>
<dbReference type="InterPro" id="IPR050430">
    <property type="entry name" value="Peptidase_S1"/>
</dbReference>
<reference evidence="11" key="1">
    <citation type="submission" date="2017-03" db="EMBL/GenBank/DDBJ databases">
        <title>Phytopthora megakarya and P. palmivora, two closely related causual agents of cacao black pod achieved similar genome size and gene model numbers by different mechanisms.</title>
        <authorList>
            <person name="Ali S."/>
            <person name="Shao J."/>
            <person name="Larry D.J."/>
            <person name="Kronmiller B."/>
            <person name="Shen D."/>
            <person name="Strem M.D."/>
            <person name="Melnick R.L."/>
            <person name="Guiltinan M.J."/>
            <person name="Tyler B.M."/>
            <person name="Meinhardt L.W."/>
            <person name="Bailey B.A."/>
        </authorList>
    </citation>
    <scope>NUCLEOTIDE SEQUENCE [LARGE SCALE GENOMIC DNA]</scope>
    <source>
        <strain evidence="11">zdho120</strain>
    </source>
</reference>
<dbReference type="InterPro" id="IPR001254">
    <property type="entry name" value="Trypsin_dom"/>
</dbReference>
<dbReference type="STRING" id="4795.A0A225VJG2"/>
<dbReference type="Proteomes" id="UP000198211">
    <property type="component" value="Unassembled WGS sequence"/>
</dbReference>
<keyword evidence="11" id="KW-1185">Reference proteome</keyword>
<keyword evidence="7" id="KW-0325">Glycoprotein</keyword>
<dbReference type="AlphaFoldDB" id="A0A225VJG2"/>
<evidence type="ECO:0000256" key="4">
    <source>
        <dbReference type="ARBA" id="ARBA00022729"/>
    </source>
</evidence>
<dbReference type="InterPro" id="IPR043504">
    <property type="entry name" value="Peptidase_S1_PA_chymotrypsin"/>
</dbReference>
<dbReference type="PROSITE" id="PS50240">
    <property type="entry name" value="TRYPSIN_DOM"/>
    <property type="match status" value="1"/>
</dbReference>
<dbReference type="InterPro" id="IPR001314">
    <property type="entry name" value="Peptidase_S1A"/>
</dbReference>
<comment type="similarity">
    <text evidence="2">Belongs to the peptidase S1 family.</text>
</comment>
<evidence type="ECO:0000256" key="8">
    <source>
        <dbReference type="SAM" id="SignalP"/>
    </source>
</evidence>
<evidence type="ECO:0000313" key="10">
    <source>
        <dbReference type="EMBL" id="OWZ05254.1"/>
    </source>
</evidence>